<keyword evidence="6" id="KW-1185">Reference proteome</keyword>
<feature type="signal peptide" evidence="3">
    <location>
        <begin position="1"/>
        <end position="23"/>
    </location>
</feature>
<feature type="compositionally biased region" description="Acidic residues" evidence="1">
    <location>
        <begin position="1205"/>
        <end position="1223"/>
    </location>
</feature>
<evidence type="ECO:0000256" key="1">
    <source>
        <dbReference type="SAM" id="MobiDB-lite"/>
    </source>
</evidence>
<feature type="domain" description="LTD" evidence="4">
    <location>
        <begin position="38"/>
        <end position="158"/>
    </location>
</feature>
<feature type="domain" description="LTD" evidence="4">
    <location>
        <begin position="378"/>
        <end position="501"/>
    </location>
</feature>
<proteinExistence type="predicted"/>
<feature type="region of interest" description="Disordered" evidence="1">
    <location>
        <begin position="553"/>
        <end position="591"/>
    </location>
</feature>
<accession>A0A554RJY8</accession>
<sequence>MSQRRAAALAAAAVMALVPSVAAATPAGPPPPPSIELPPPAPAAPLSGVLVSEVASGGPGSAENFIEITNYGTAPTDVSGWKIFRCGQTGDGYGPQAVIPDGTMLAPGEQFTAVREGGDLDDGRTGDMTYSTSLHSFGFGAFLQDARGRTLDRVGFYHENIDSDCRNPVSLQHQASWAHSQSHQRVGLSGDVTKDWIVAGRTPGEKNATEWEDITTDSDIVISEYAPGGPAGYSDDFIELANAGDRPADISGWKVWRCGDNAQTYAQSHGLPEGTVLEPGEVFTLGRSGSPTPADLRYSTSVHWINSGAMVLTPDERIVDRFSMYADRVSPCTDGTAKAMDISVLDGESYQRVGRTGDNAEDFRAARRTPGEWPAPEELTDVEIADSPHAGSLQITEITGSGPAGNSDEFIELTNLGQDPVDLTGWRLHRCEGTGRMAPDPQVADLGRTLAPGETFVAAHRSSTIEAPDATYRTGLNEADGYGAVVVDAEGARVDGVGVYDTVRQDHCGRGLTAQNNLKADTGETYQRARSTGGSYDDFVKAERSPGEYVDHAWHDPATPRAGQLDPATVERSYRPGTPVTTADGSEPHEDGTLRTAVRTEHATSAELEVSFRSATPVAFDTAATRIWAGTTGEVPPPAREIDGERQLAPTDALVTEGGTGDYPFQRFEIAVEEVPVEGLEVVWNGRTQDRNEIQLYGWNPSAEQWELVTAGEPSADGDVALIGRIPEAMVTEDRADILVIDGPRTKGGLFDEVSVTDGAFADPGIYDAAINHMTDTQFYSEGFVGVFTDMVAWVVANADARKIAYNSLTGDIIENWIGGNSDPVRARREFDDASRIVGLMNTAGVPNGVLPGNHDNLWGRNNDLYNEYFGPGMFEGQPWWGNSWRPGDNSAHYDWFEHDGTKFLVVNLPYRPSDEQMSWASAVARANPSYNVVLATHSYLYTDGTVEDVDRRHTARGRAIWDTVVAPNDNVFLVIGGHYHGVATNLADPVTGDRVDVTELNESTVVVDGVGQGKRRVVEMLADYQGYRSTQPEARSDLHDRDTGFQRLLQLDLDAGLMGVNAYSPTLDSFEAWKYDEPDFRGEKARYGPEDDEFVVQLSLTRPTSFSTTNWLVQGTSSEESREKARAGEIVEHVWEPEQAGLNWYAVSSVSERQSEGISALDARERAAEGALLEERVEEQIVPMAQADPYPAQRAELPAPPQESEPEAAPEPETVPEPEVTPEPEPSPDASAERVEPAPEETPRESQETSAPPAEAEPVSPDESSDRRMQALVEPAAAAGPIVATVPVLLGAQGEPGPPVDPGVPGEPGGPDDPGQDPGTSVPGGPGGAGEPPAADDTAAADRPSRSGDRKGVSGLLPGTGSPVGPLLIALGLGAVSCGAWAWRRRQA</sequence>
<keyword evidence="2" id="KW-0812">Transmembrane</keyword>
<feature type="transmembrane region" description="Helical" evidence="2">
    <location>
        <begin position="1365"/>
        <end position="1384"/>
    </location>
</feature>
<dbReference type="InterPro" id="IPR051918">
    <property type="entry name" value="STPP_CPPED1"/>
</dbReference>
<evidence type="ECO:0000313" key="6">
    <source>
        <dbReference type="Proteomes" id="UP000316988"/>
    </source>
</evidence>
<feature type="compositionally biased region" description="Low complexity" evidence="1">
    <location>
        <begin position="1332"/>
        <end position="1343"/>
    </location>
</feature>
<keyword evidence="2" id="KW-1133">Transmembrane helix</keyword>
<dbReference type="OrthoDB" id="9772095at2"/>
<comment type="caution">
    <text evidence="5">The sequence shown here is derived from an EMBL/GenBank/DDBJ whole genome shotgun (WGS) entry which is preliminary data.</text>
</comment>
<dbReference type="SUPFAM" id="SSF74853">
    <property type="entry name" value="Lamin A/C globular tail domain"/>
    <property type="match status" value="3"/>
</dbReference>
<feature type="compositionally biased region" description="Basic and acidic residues" evidence="1">
    <location>
        <begin position="1344"/>
        <end position="1353"/>
    </location>
</feature>
<dbReference type="RefSeq" id="WP_143914835.1">
    <property type="nucleotide sequence ID" value="NZ_VLNT01000026.1"/>
</dbReference>
<gene>
    <name evidence="5" type="ORF">FNM00_17560</name>
</gene>
<dbReference type="Proteomes" id="UP000316988">
    <property type="component" value="Unassembled WGS sequence"/>
</dbReference>
<name>A0A554RJY8_9ACTN</name>
<feature type="chain" id="PRO_5038862124" description="LTD domain-containing protein" evidence="3">
    <location>
        <begin position="24"/>
        <end position="1389"/>
    </location>
</feature>
<dbReference type="InterPro" id="IPR036415">
    <property type="entry name" value="Lamin_tail_dom_sf"/>
</dbReference>
<keyword evidence="3" id="KW-0732">Signal</keyword>
<protein>
    <recommendedName>
        <fullName evidence="4">LTD domain-containing protein</fullName>
    </recommendedName>
</protein>
<dbReference type="SUPFAM" id="SSF56300">
    <property type="entry name" value="Metallo-dependent phosphatases"/>
    <property type="match status" value="1"/>
</dbReference>
<evidence type="ECO:0000256" key="2">
    <source>
        <dbReference type="SAM" id="Phobius"/>
    </source>
</evidence>
<dbReference type="PROSITE" id="PS51841">
    <property type="entry name" value="LTD"/>
    <property type="match status" value="3"/>
</dbReference>
<dbReference type="InterPro" id="IPR029052">
    <property type="entry name" value="Metallo-depent_PP-like"/>
</dbReference>
<feature type="compositionally biased region" description="Basic and acidic residues" evidence="1">
    <location>
        <begin position="1232"/>
        <end position="1248"/>
    </location>
</feature>
<dbReference type="Gene3D" id="2.60.40.1260">
    <property type="entry name" value="Lamin Tail domain"/>
    <property type="match status" value="2"/>
</dbReference>
<feature type="region of interest" description="Disordered" evidence="1">
    <location>
        <begin position="1195"/>
        <end position="1362"/>
    </location>
</feature>
<dbReference type="PANTHER" id="PTHR43143">
    <property type="entry name" value="METALLOPHOSPHOESTERASE, CALCINEURIN SUPERFAMILY"/>
    <property type="match status" value="1"/>
</dbReference>
<organism evidence="5 6">
    <name type="scientific">Aeromicrobium piscarium</name>
    <dbReference type="NCBI Taxonomy" id="2590901"/>
    <lineage>
        <taxon>Bacteria</taxon>
        <taxon>Bacillati</taxon>
        <taxon>Actinomycetota</taxon>
        <taxon>Actinomycetes</taxon>
        <taxon>Propionibacteriales</taxon>
        <taxon>Nocardioidaceae</taxon>
        <taxon>Aeromicrobium</taxon>
    </lineage>
</organism>
<evidence type="ECO:0000259" key="4">
    <source>
        <dbReference type="PROSITE" id="PS51841"/>
    </source>
</evidence>
<evidence type="ECO:0000256" key="3">
    <source>
        <dbReference type="SAM" id="SignalP"/>
    </source>
</evidence>
<evidence type="ECO:0000313" key="5">
    <source>
        <dbReference type="EMBL" id="TSD54389.1"/>
    </source>
</evidence>
<feature type="compositionally biased region" description="Low complexity" evidence="1">
    <location>
        <begin position="1249"/>
        <end position="1263"/>
    </location>
</feature>
<feature type="domain" description="LTD" evidence="4">
    <location>
        <begin position="202"/>
        <end position="326"/>
    </location>
</feature>
<keyword evidence="2" id="KW-0472">Membrane</keyword>
<reference evidence="5 6" key="1">
    <citation type="submission" date="2019-07" db="EMBL/GenBank/DDBJ databases">
        <authorList>
            <person name="Zhao L.H."/>
        </authorList>
    </citation>
    <scope>NUCLEOTIDE SEQUENCE [LARGE SCALE GENOMIC DNA]</scope>
    <source>
        <strain evidence="5 6">Co35</strain>
    </source>
</reference>
<dbReference type="Pfam" id="PF00932">
    <property type="entry name" value="LTD"/>
    <property type="match status" value="3"/>
</dbReference>
<dbReference type="Gene3D" id="3.60.21.10">
    <property type="match status" value="1"/>
</dbReference>
<dbReference type="PANTHER" id="PTHR43143:SF5">
    <property type="entry name" value="SECRETED PROTEIN"/>
    <property type="match status" value="1"/>
</dbReference>
<dbReference type="InterPro" id="IPR001322">
    <property type="entry name" value="Lamin_tail_dom"/>
</dbReference>
<dbReference type="EMBL" id="VLNT01000026">
    <property type="protein sequence ID" value="TSD54389.1"/>
    <property type="molecule type" value="Genomic_DNA"/>
</dbReference>